<feature type="domain" description="C2H2-type" evidence="9">
    <location>
        <begin position="42"/>
        <end position="69"/>
    </location>
</feature>
<protein>
    <recommendedName>
        <fullName evidence="9">C2H2-type domain-containing protein</fullName>
    </recommendedName>
</protein>
<dbReference type="Proteomes" id="UP001153148">
    <property type="component" value="Unassembled WGS sequence"/>
</dbReference>
<evidence type="ECO:0000256" key="7">
    <source>
        <dbReference type="ARBA" id="ARBA00023242"/>
    </source>
</evidence>
<keyword evidence="2" id="KW-0479">Metal-binding</keyword>
<keyword evidence="5" id="KW-0862">Zinc</keyword>
<evidence type="ECO:0000256" key="6">
    <source>
        <dbReference type="ARBA" id="ARBA00023125"/>
    </source>
</evidence>
<evidence type="ECO:0000256" key="4">
    <source>
        <dbReference type="ARBA" id="ARBA00022771"/>
    </source>
</evidence>
<feature type="domain" description="C2H2-type" evidence="9">
    <location>
        <begin position="70"/>
        <end position="98"/>
    </location>
</feature>
<dbReference type="PROSITE" id="PS50157">
    <property type="entry name" value="ZINC_FINGER_C2H2_2"/>
    <property type="match status" value="2"/>
</dbReference>
<evidence type="ECO:0000313" key="10">
    <source>
        <dbReference type="EMBL" id="CAG2054988.1"/>
    </source>
</evidence>
<evidence type="ECO:0000256" key="1">
    <source>
        <dbReference type="ARBA" id="ARBA00004123"/>
    </source>
</evidence>
<proteinExistence type="predicted"/>
<dbReference type="SMART" id="SM00355">
    <property type="entry name" value="ZnF_C2H2"/>
    <property type="match status" value="3"/>
</dbReference>
<name>A0ABN7NGJ0_TIMPD</name>
<evidence type="ECO:0000256" key="5">
    <source>
        <dbReference type="ARBA" id="ARBA00022833"/>
    </source>
</evidence>
<organism evidence="10 11">
    <name type="scientific">Timema podura</name>
    <name type="common">Walking stick</name>
    <dbReference type="NCBI Taxonomy" id="61482"/>
    <lineage>
        <taxon>Eukaryota</taxon>
        <taxon>Metazoa</taxon>
        <taxon>Ecdysozoa</taxon>
        <taxon>Arthropoda</taxon>
        <taxon>Hexapoda</taxon>
        <taxon>Insecta</taxon>
        <taxon>Pterygota</taxon>
        <taxon>Neoptera</taxon>
        <taxon>Polyneoptera</taxon>
        <taxon>Phasmatodea</taxon>
        <taxon>Timematodea</taxon>
        <taxon>Timematoidea</taxon>
        <taxon>Timematidae</taxon>
        <taxon>Timema</taxon>
    </lineage>
</organism>
<accession>A0ABN7NGJ0</accession>
<evidence type="ECO:0000256" key="2">
    <source>
        <dbReference type="ARBA" id="ARBA00022723"/>
    </source>
</evidence>
<dbReference type="InterPro" id="IPR013087">
    <property type="entry name" value="Znf_C2H2_type"/>
</dbReference>
<dbReference type="PANTHER" id="PTHR24392">
    <property type="entry name" value="ZINC FINGER PROTEIN"/>
    <property type="match status" value="1"/>
</dbReference>
<keyword evidence="11" id="KW-1185">Reference proteome</keyword>
<dbReference type="Gene3D" id="3.30.160.60">
    <property type="entry name" value="Classic Zinc Finger"/>
    <property type="match status" value="2"/>
</dbReference>
<keyword evidence="3" id="KW-0677">Repeat</keyword>
<sequence length="396" mass="43763">MEGKAQVHPTEIRTSFSLSSAVELNTTSALANYATEAGEKPFQCEECEYRTADHNSLRRHKMRHSGDKPYKCPHCAYACIQANTYKAHLKSKHPGLESSLMFSCWMCSFRSVKKENYLAHVANHETGAIPNRRVTHSPQASEAVPKKSAKESPVIIDLTSLHDVTGSSDSQEAFPDSNGVGEDGAENIELVYSSSSVVEELIQQAPSGVGKDGETFVVEMEPHSVIHLAQASSLLSSSNCQTLKSSASLDGMIMIPLSPEFEVEAEEITGDIRESQDLKFKTLPQEFKSLPQDLGFKACHKGGTIDIRDFKEPSPDIQIHKFKKCIEDCMLNPPDGVFSEGTYWRLTVIEIAEHQGRVLVCNNLETFFVSKVQGQEWGWGIAALPPVAIYFNTNHI</sequence>
<dbReference type="InterPro" id="IPR036236">
    <property type="entry name" value="Znf_C2H2_sf"/>
</dbReference>
<comment type="caution">
    <text evidence="10">The sequence shown here is derived from an EMBL/GenBank/DDBJ whole genome shotgun (WGS) entry which is preliminary data.</text>
</comment>
<gene>
    <name evidence="10" type="ORF">TPAB3V08_LOCUS2002</name>
</gene>
<dbReference type="PANTHER" id="PTHR24392:SF31">
    <property type="entry name" value="C2H2-TYPE DOMAIN-CONTAINING PROTEIN"/>
    <property type="match status" value="1"/>
</dbReference>
<dbReference type="EMBL" id="CAJPIN010001948">
    <property type="protein sequence ID" value="CAG2054988.1"/>
    <property type="molecule type" value="Genomic_DNA"/>
</dbReference>
<keyword evidence="6" id="KW-0238">DNA-binding</keyword>
<reference evidence="10" key="1">
    <citation type="submission" date="2021-03" db="EMBL/GenBank/DDBJ databases">
        <authorList>
            <person name="Tran Van P."/>
        </authorList>
    </citation>
    <scope>NUCLEOTIDE SEQUENCE</scope>
</reference>
<dbReference type="SUPFAM" id="SSF57667">
    <property type="entry name" value="beta-beta-alpha zinc fingers"/>
    <property type="match status" value="1"/>
</dbReference>
<keyword evidence="7" id="KW-0539">Nucleus</keyword>
<evidence type="ECO:0000256" key="8">
    <source>
        <dbReference type="PROSITE-ProRule" id="PRU00042"/>
    </source>
</evidence>
<comment type="subcellular location">
    <subcellularLocation>
        <location evidence="1">Nucleus</location>
    </subcellularLocation>
</comment>
<dbReference type="PROSITE" id="PS00028">
    <property type="entry name" value="ZINC_FINGER_C2H2_1"/>
    <property type="match status" value="1"/>
</dbReference>
<evidence type="ECO:0000313" key="11">
    <source>
        <dbReference type="Proteomes" id="UP001153148"/>
    </source>
</evidence>
<keyword evidence="4 8" id="KW-0863">Zinc-finger</keyword>
<evidence type="ECO:0000256" key="3">
    <source>
        <dbReference type="ARBA" id="ARBA00022737"/>
    </source>
</evidence>
<evidence type="ECO:0000259" key="9">
    <source>
        <dbReference type="PROSITE" id="PS50157"/>
    </source>
</evidence>